<dbReference type="OrthoDB" id="9815946at2"/>
<sequence length="402" mass="42361">MASFARSWRRSRLAAIAGIVSLSVSLAACGSTDSDAEAGETGSTDGDNGSTADNGSDNGGNGGGDAAEEPRTLTFGYHTGEKTPIGQVWAWWMAEIEERTNGSITFDAYWDGTLVKGPEIVEALTDGRVDVAQVMPTLYTTTFPVTSVHELPFQSSNSPAVSQAMAEMASDESGPIFGEFEAKGIRPLAWAIGGSSALGTVKPVATVDDLKGLRIRGNDRSSQVMGAAGANIINMELAEVYGSLDRGLIDGVYGVPFGFVGPLKYPEVVNSFTDTGMGVASANALSIGEDLWDELSDEQRRVIMEVSAEVPAKVGEFDAQFDALSCETVKESGSELHVFSEAEVEKLRAAGADKIYEDWKKAATDAGADAEAVIEAYTEALRVAEPEYPDYKTGVASCLASQ</sequence>
<dbReference type="PANTHER" id="PTHR33376">
    <property type="match status" value="1"/>
</dbReference>
<dbReference type="RefSeq" id="WP_141819578.1">
    <property type="nucleotide sequence ID" value="NZ_BAAAIL010000001.1"/>
</dbReference>
<dbReference type="GO" id="GO:0055085">
    <property type="term" value="P:transmembrane transport"/>
    <property type="evidence" value="ECO:0007669"/>
    <property type="project" value="InterPro"/>
</dbReference>
<feature type="chain" id="PRO_5038753257" evidence="3">
    <location>
        <begin position="28"/>
        <end position="402"/>
    </location>
</feature>
<comment type="caution">
    <text evidence="4">The sequence shown here is derived from an EMBL/GenBank/DDBJ whole genome shotgun (WGS) entry which is preliminary data.</text>
</comment>
<dbReference type="Pfam" id="PF03480">
    <property type="entry name" value="DctP"/>
    <property type="match status" value="1"/>
</dbReference>
<accession>A0A543KRR5</accession>
<evidence type="ECO:0000313" key="5">
    <source>
        <dbReference type="Proteomes" id="UP000315133"/>
    </source>
</evidence>
<dbReference type="Gene3D" id="3.40.190.170">
    <property type="entry name" value="Bacterial extracellular solute-binding protein, family 7"/>
    <property type="match status" value="1"/>
</dbReference>
<name>A0A543KRR5_9MICO</name>
<keyword evidence="1 3" id="KW-0732">Signal</keyword>
<dbReference type="InterPro" id="IPR038404">
    <property type="entry name" value="TRAP_DctP_sf"/>
</dbReference>
<dbReference type="PROSITE" id="PS51257">
    <property type="entry name" value="PROKAR_LIPOPROTEIN"/>
    <property type="match status" value="1"/>
</dbReference>
<gene>
    <name evidence="4" type="ORF">FB476_2689</name>
</gene>
<feature type="region of interest" description="Disordered" evidence="2">
    <location>
        <begin position="32"/>
        <end position="70"/>
    </location>
</feature>
<dbReference type="NCBIfam" id="NF037995">
    <property type="entry name" value="TRAP_S1"/>
    <property type="match status" value="1"/>
</dbReference>
<protein>
    <submittedName>
        <fullName evidence="4">TRAP-type C4-dicarboxylate transport system substrate-binding protein</fullName>
    </submittedName>
</protein>
<dbReference type="EMBL" id="VFPU01000001">
    <property type="protein sequence ID" value="TQM97764.1"/>
    <property type="molecule type" value="Genomic_DNA"/>
</dbReference>
<evidence type="ECO:0000256" key="2">
    <source>
        <dbReference type="SAM" id="MobiDB-lite"/>
    </source>
</evidence>
<dbReference type="InterPro" id="IPR018389">
    <property type="entry name" value="DctP_fam"/>
</dbReference>
<feature type="compositionally biased region" description="Low complexity" evidence="2">
    <location>
        <begin position="44"/>
        <end position="56"/>
    </location>
</feature>
<evidence type="ECO:0000256" key="3">
    <source>
        <dbReference type="SAM" id="SignalP"/>
    </source>
</evidence>
<feature type="signal peptide" evidence="3">
    <location>
        <begin position="1"/>
        <end position="27"/>
    </location>
</feature>
<organism evidence="4 5">
    <name type="scientific">Ornithinimicrobium humiphilum</name>
    <dbReference type="NCBI Taxonomy" id="125288"/>
    <lineage>
        <taxon>Bacteria</taxon>
        <taxon>Bacillati</taxon>
        <taxon>Actinomycetota</taxon>
        <taxon>Actinomycetes</taxon>
        <taxon>Micrococcales</taxon>
        <taxon>Ornithinimicrobiaceae</taxon>
        <taxon>Ornithinimicrobium</taxon>
    </lineage>
</organism>
<dbReference type="AlphaFoldDB" id="A0A543KRR5"/>
<evidence type="ECO:0000256" key="1">
    <source>
        <dbReference type="ARBA" id="ARBA00022729"/>
    </source>
</evidence>
<evidence type="ECO:0000313" key="4">
    <source>
        <dbReference type="EMBL" id="TQM97764.1"/>
    </source>
</evidence>
<proteinExistence type="predicted"/>
<dbReference type="PANTHER" id="PTHR33376:SF15">
    <property type="entry name" value="BLL6794 PROTEIN"/>
    <property type="match status" value="1"/>
</dbReference>
<reference evidence="4 5" key="1">
    <citation type="submission" date="2019-06" db="EMBL/GenBank/DDBJ databases">
        <title>Sequencing the genomes of 1000 actinobacteria strains.</title>
        <authorList>
            <person name="Klenk H.-P."/>
        </authorList>
    </citation>
    <scope>NUCLEOTIDE SEQUENCE [LARGE SCALE GENOMIC DNA]</scope>
    <source>
        <strain evidence="4 5">DSM 12362</strain>
    </source>
</reference>
<keyword evidence="5" id="KW-1185">Reference proteome</keyword>
<dbReference type="Proteomes" id="UP000315133">
    <property type="component" value="Unassembled WGS sequence"/>
</dbReference>